<proteinExistence type="predicted"/>
<evidence type="ECO:0000313" key="1">
    <source>
        <dbReference type="EMBL" id="KAB2934328.1"/>
    </source>
</evidence>
<dbReference type="Proteomes" id="UP000460298">
    <property type="component" value="Unassembled WGS sequence"/>
</dbReference>
<reference evidence="1 2" key="1">
    <citation type="submission" date="2019-10" db="EMBL/GenBank/DDBJ databases">
        <title>Extracellular Electron Transfer in a Candidatus Methanoperedens spp. Enrichment Culture.</title>
        <authorList>
            <person name="Berger S."/>
            <person name="Rangel Shaw D."/>
            <person name="Berben T."/>
            <person name="In 'T Zandt M."/>
            <person name="Frank J."/>
            <person name="Reimann J."/>
            <person name="Jetten M.S.M."/>
            <person name="Welte C.U."/>
        </authorList>
    </citation>
    <scope>NUCLEOTIDE SEQUENCE [LARGE SCALE GENOMIC DNA]</scope>
    <source>
        <strain evidence="1">SB12</strain>
    </source>
</reference>
<gene>
    <name evidence="1" type="ORF">F9K24_04695</name>
</gene>
<protein>
    <submittedName>
        <fullName evidence="1">Uncharacterized protein</fullName>
    </submittedName>
</protein>
<accession>A0A833M329</accession>
<evidence type="ECO:0000313" key="2">
    <source>
        <dbReference type="Proteomes" id="UP000460298"/>
    </source>
</evidence>
<comment type="caution">
    <text evidence="1">The sequence shown here is derived from an EMBL/GenBank/DDBJ whole genome shotgun (WGS) entry which is preliminary data.</text>
</comment>
<dbReference type="EMBL" id="WBUI01000003">
    <property type="protein sequence ID" value="KAB2934328.1"/>
    <property type="molecule type" value="Genomic_DNA"/>
</dbReference>
<sequence length="71" mass="8119">MDWQRLTEITRALERKKMSDRTKRMFNQVIDGLQDGNMHASAGLTRAICDLPDADMQLMQLASELEKLPGK</sequence>
<organism evidence="1 2">
    <name type="scientific">Leptonema illini</name>
    <dbReference type="NCBI Taxonomy" id="183"/>
    <lineage>
        <taxon>Bacteria</taxon>
        <taxon>Pseudomonadati</taxon>
        <taxon>Spirochaetota</taxon>
        <taxon>Spirochaetia</taxon>
        <taxon>Leptospirales</taxon>
        <taxon>Leptospiraceae</taxon>
        <taxon>Leptonema</taxon>
    </lineage>
</organism>
<name>A0A833M329_9LEPT</name>
<dbReference type="AlphaFoldDB" id="A0A833M329"/>